<proteinExistence type="predicted"/>
<evidence type="ECO:0000259" key="3">
    <source>
        <dbReference type="Pfam" id="PF00294"/>
    </source>
</evidence>
<evidence type="ECO:0000256" key="2">
    <source>
        <dbReference type="ARBA" id="ARBA00022777"/>
    </source>
</evidence>
<gene>
    <name evidence="4" type="ORF">ENO04_05235</name>
</gene>
<comment type="caution">
    <text evidence="4">The sequence shown here is derived from an EMBL/GenBank/DDBJ whole genome shotgun (WGS) entry which is preliminary data.</text>
</comment>
<name>A0A7C1E4G5_9CREN</name>
<dbReference type="InterPro" id="IPR011611">
    <property type="entry name" value="PfkB_dom"/>
</dbReference>
<evidence type="ECO:0000313" key="4">
    <source>
        <dbReference type="EMBL" id="HDS10995.1"/>
    </source>
</evidence>
<dbReference type="EMBL" id="DSDY01000158">
    <property type="protein sequence ID" value="HDS10995.1"/>
    <property type="molecule type" value="Genomic_DNA"/>
</dbReference>
<keyword evidence="1" id="KW-0808">Transferase</keyword>
<protein>
    <recommendedName>
        <fullName evidence="3">Carbohydrate kinase PfkB domain-containing protein</fullName>
    </recommendedName>
</protein>
<evidence type="ECO:0000256" key="1">
    <source>
        <dbReference type="ARBA" id="ARBA00022679"/>
    </source>
</evidence>
<accession>A0A7C1E4G5</accession>
<dbReference type="PANTHER" id="PTHR10584:SF167">
    <property type="entry name" value="PFKB DOMAIN PROTEIN"/>
    <property type="match status" value="1"/>
</dbReference>
<dbReference type="Pfam" id="PF00294">
    <property type="entry name" value="PfkB"/>
    <property type="match status" value="1"/>
</dbReference>
<dbReference type="Gene3D" id="3.40.1190.20">
    <property type="match status" value="1"/>
</dbReference>
<sequence length="323" mass="35670">MNEKKMRVIVYGDLNIDLFFHLDLPEIELKDISYIADKFHMSPGGAAGNVGEALARLGLRPIMVSAIGLDIFGDLLLEDIISDGIDTSYVKRIPHDTTGVMVILLRRDGRRTILGYRGANNYNFIKENELSNLIGEADYIYISGFASNNVDEGESIILLLKKAKSMDIRLGIDLGGVSRDFLKKLVDFQGVFTDIFLNKDELELLYGKSDEEYILRLAMELKPANIFLKMGSEGAIVYSEGKLMRVEAFDIGRPVDTTGCGDAFNAGTILGLSLGLSSYNRALIGNLMGAYKATGLGARHLPASIDELREFAFKKFPGRRIPI</sequence>
<dbReference type="AlphaFoldDB" id="A0A7C1E4G5"/>
<feature type="domain" description="Carbohydrate kinase PfkB" evidence="3">
    <location>
        <begin position="7"/>
        <end position="300"/>
    </location>
</feature>
<dbReference type="SUPFAM" id="SSF53613">
    <property type="entry name" value="Ribokinase-like"/>
    <property type="match status" value="1"/>
</dbReference>
<dbReference type="GO" id="GO:0016301">
    <property type="term" value="F:kinase activity"/>
    <property type="evidence" value="ECO:0007669"/>
    <property type="project" value="UniProtKB-KW"/>
</dbReference>
<organism evidence="4">
    <name type="scientific">Fervidicoccus fontis</name>
    <dbReference type="NCBI Taxonomy" id="683846"/>
    <lineage>
        <taxon>Archaea</taxon>
        <taxon>Thermoproteota</taxon>
        <taxon>Thermoprotei</taxon>
        <taxon>Fervidicoccales</taxon>
        <taxon>Fervidicoccaceae</taxon>
        <taxon>Fervidicoccus</taxon>
    </lineage>
</organism>
<dbReference type="PANTHER" id="PTHR10584">
    <property type="entry name" value="SUGAR KINASE"/>
    <property type="match status" value="1"/>
</dbReference>
<keyword evidence="2" id="KW-0418">Kinase</keyword>
<reference evidence="4" key="1">
    <citation type="journal article" date="2020" name="mSystems">
        <title>Genome- and Community-Level Interaction Insights into Carbon Utilization and Element Cycling Functions of Hydrothermarchaeota in Hydrothermal Sediment.</title>
        <authorList>
            <person name="Zhou Z."/>
            <person name="Liu Y."/>
            <person name="Xu W."/>
            <person name="Pan J."/>
            <person name="Luo Z.H."/>
            <person name="Li M."/>
        </authorList>
    </citation>
    <scope>NUCLEOTIDE SEQUENCE [LARGE SCALE GENOMIC DNA]</scope>
    <source>
        <strain evidence="4">SpSt-123</strain>
    </source>
</reference>
<dbReference type="InterPro" id="IPR029056">
    <property type="entry name" value="Ribokinase-like"/>
</dbReference>